<keyword evidence="4 8" id="KW-0378">Hydrolase</keyword>
<dbReference type="Gene3D" id="3.90.79.10">
    <property type="entry name" value="Nucleoside Triphosphate Pyrophosphohydrolase"/>
    <property type="match status" value="1"/>
</dbReference>
<proteinExistence type="predicted"/>
<gene>
    <name evidence="8" type="ORF">DSOL_3897</name>
</gene>
<accession>A0A1Q8QND2</accession>
<dbReference type="GO" id="GO:0010945">
    <property type="term" value="F:coenzyme A diphosphatase activity"/>
    <property type="evidence" value="ECO:0007669"/>
    <property type="project" value="InterPro"/>
</dbReference>
<evidence type="ECO:0000256" key="5">
    <source>
        <dbReference type="ARBA" id="ARBA00022842"/>
    </source>
</evidence>
<dbReference type="InterPro" id="IPR045121">
    <property type="entry name" value="CoAse"/>
</dbReference>
<keyword evidence="6" id="KW-0464">Manganese</keyword>
<comment type="cofactor">
    <cofactor evidence="1">
        <name>Mn(2+)</name>
        <dbReference type="ChEBI" id="CHEBI:29035"/>
    </cofactor>
</comment>
<evidence type="ECO:0000256" key="6">
    <source>
        <dbReference type="ARBA" id="ARBA00023211"/>
    </source>
</evidence>
<sequence length="224" mass="25566">MYSMDKLIIESLKEKLPVVPGINGKEEYFNSAVLVLLMLINEEYHFVFQKRAAMIRQAGEICFPGGKFDPDQDASFRETAIRETTEELGVPSEKIRMIGTLDTVFSNMGATVDAFLAILEVDSLDDLRISPDEVERIFTIPVSYFENTEPETYRVNIVVQPSYINEDGEEVVIFPVEELGLPERYTRPWGNVMSKIYVYRVVEVTIWGITARLIRDVIAKIKSL</sequence>
<dbReference type="EMBL" id="MLBF01000039">
    <property type="protein sequence ID" value="OLN28820.1"/>
    <property type="molecule type" value="Genomic_DNA"/>
</dbReference>
<organism evidence="8 9">
    <name type="scientific">Desulfosporosinus metallidurans</name>
    <dbReference type="NCBI Taxonomy" id="1888891"/>
    <lineage>
        <taxon>Bacteria</taxon>
        <taxon>Bacillati</taxon>
        <taxon>Bacillota</taxon>
        <taxon>Clostridia</taxon>
        <taxon>Eubacteriales</taxon>
        <taxon>Desulfitobacteriaceae</taxon>
        <taxon>Desulfosporosinus</taxon>
    </lineage>
</organism>
<keyword evidence="3" id="KW-0479">Metal-binding</keyword>
<keyword evidence="9" id="KW-1185">Reference proteome</keyword>
<keyword evidence="5" id="KW-0460">Magnesium</keyword>
<evidence type="ECO:0000256" key="3">
    <source>
        <dbReference type="ARBA" id="ARBA00022723"/>
    </source>
</evidence>
<comment type="cofactor">
    <cofactor evidence="2">
        <name>Mg(2+)</name>
        <dbReference type="ChEBI" id="CHEBI:18420"/>
    </cofactor>
</comment>
<dbReference type="AlphaFoldDB" id="A0A1Q8QND2"/>
<dbReference type="Proteomes" id="UP000186102">
    <property type="component" value="Unassembled WGS sequence"/>
</dbReference>
<dbReference type="STRING" id="1888891.DSOL_3897"/>
<reference evidence="8 9" key="1">
    <citation type="submission" date="2016-09" db="EMBL/GenBank/DDBJ databases">
        <title>Complete genome of Desulfosporosinus sp. OL.</title>
        <authorList>
            <person name="Mardanov A."/>
            <person name="Beletsky A."/>
            <person name="Panova A."/>
            <person name="Karnachuk O."/>
            <person name="Ravin N."/>
        </authorList>
    </citation>
    <scope>NUCLEOTIDE SEQUENCE [LARGE SCALE GENOMIC DNA]</scope>
    <source>
        <strain evidence="8 9">OL</strain>
    </source>
</reference>
<dbReference type="GO" id="GO:0046872">
    <property type="term" value="F:metal ion binding"/>
    <property type="evidence" value="ECO:0007669"/>
    <property type="project" value="UniProtKB-KW"/>
</dbReference>
<dbReference type="InterPro" id="IPR015797">
    <property type="entry name" value="NUDIX_hydrolase-like_dom_sf"/>
</dbReference>
<protein>
    <submittedName>
        <fullName evidence="8">Putative nudix hydrolase YeaB</fullName>
    </submittedName>
</protein>
<dbReference type="PANTHER" id="PTHR12992">
    <property type="entry name" value="NUDIX HYDROLASE"/>
    <property type="match status" value="1"/>
</dbReference>
<evidence type="ECO:0000256" key="2">
    <source>
        <dbReference type="ARBA" id="ARBA00001946"/>
    </source>
</evidence>
<dbReference type="SUPFAM" id="SSF55811">
    <property type="entry name" value="Nudix"/>
    <property type="match status" value="1"/>
</dbReference>
<dbReference type="PANTHER" id="PTHR12992:SF11">
    <property type="entry name" value="MITOCHONDRIAL COENZYME A DIPHOSPHATASE NUDT8"/>
    <property type="match status" value="1"/>
</dbReference>
<evidence type="ECO:0000256" key="4">
    <source>
        <dbReference type="ARBA" id="ARBA00022801"/>
    </source>
</evidence>
<feature type="domain" description="Nudix hydrolase" evidence="7">
    <location>
        <begin position="30"/>
        <end position="198"/>
    </location>
</feature>
<dbReference type="InterPro" id="IPR000086">
    <property type="entry name" value="NUDIX_hydrolase_dom"/>
</dbReference>
<comment type="caution">
    <text evidence="8">The sequence shown here is derived from an EMBL/GenBank/DDBJ whole genome shotgun (WGS) entry which is preliminary data.</text>
</comment>
<dbReference type="CDD" id="cd03426">
    <property type="entry name" value="NUDIX_CoAse_Nudt7"/>
    <property type="match status" value="1"/>
</dbReference>
<evidence type="ECO:0000313" key="9">
    <source>
        <dbReference type="Proteomes" id="UP000186102"/>
    </source>
</evidence>
<evidence type="ECO:0000256" key="1">
    <source>
        <dbReference type="ARBA" id="ARBA00001936"/>
    </source>
</evidence>
<evidence type="ECO:0000313" key="8">
    <source>
        <dbReference type="EMBL" id="OLN28820.1"/>
    </source>
</evidence>
<evidence type="ECO:0000259" key="7">
    <source>
        <dbReference type="PROSITE" id="PS51462"/>
    </source>
</evidence>
<dbReference type="Pfam" id="PF00293">
    <property type="entry name" value="NUDIX"/>
    <property type="match status" value="1"/>
</dbReference>
<dbReference type="PROSITE" id="PS51462">
    <property type="entry name" value="NUDIX"/>
    <property type="match status" value="1"/>
</dbReference>
<name>A0A1Q8QND2_9FIRM</name>